<evidence type="ECO:0000256" key="6">
    <source>
        <dbReference type="ARBA" id="ARBA00023239"/>
    </source>
</evidence>
<evidence type="ECO:0000313" key="9">
    <source>
        <dbReference type="Proteomes" id="UP000749471"/>
    </source>
</evidence>
<comment type="caution">
    <text evidence="8">The sequence shown here is derived from an EMBL/GenBank/DDBJ whole genome shotgun (WGS) entry which is preliminary data.</text>
</comment>
<evidence type="ECO:0000256" key="4">
    <source>
        <dbReference type="ARBA" id="ARBA00023004"/>
    </source>
</evidence>
<keyword evidence="6" id="KW-0456">Lyase</keyword>
<evidence type="ECO:0000256" key="1">
    <source>
        <dbReference type="ARBA" id="ARBA00008876"/>
    </source>
</evidence>
<keyword evidence="9" id="KW-1185">Reference proteome</keyword>
<evidence type="ECO:0000256" key="5">
    <source>
        <dbReference type="ARBA" id="ARBA00023014"/>
    </source>
</evidence>
<gene>
    <name evidence="8" type="ORF">KQI42_01455</name>
</gene>
<evidence type="ECO:0000256" key="2">
    <source>
        <dbReference type="ARBA" id="ARBA00022485"/>
    </source>
</evidence>
<dbReference type="NCBIfam" id="TIGR00722">
    <property type="entry name" value="ttdA_fumA_fumB"/>
    <property type="match status" value="1"/>
</dbReference>
<evidence type="ECO:0000313" key="8">
    <source>
        <dbReference type="EMBL" id="MBU5436652.1"/>
    </source>
</evidence>
<comment type="similarity">
    <text evidence="1">Belongs to the class-I fumarase family.</text>
</comment>
<protein>
    <submittedName>
        <fullName evidence="8">Fumarate hydratase</fullName>
    </submittedName>
</protein>
<feature type="domain" description="Fe-S hydro-lyase tartrate dehydratase alpha-type catalytic" evidence="7">
    <location>
        <begin position="9"/>
        <end position="276"/>
    </location>
</feature>
<dbReference type="Proteomes" id="UP000749471">
    <property type="component" value="Unassembled WGS sequence"/>
</dbReference>
<dbReference type="InterPro" id="IPR004646">
    <property type="entry name" value="Fe-S_hydro-lyase_TtdA-typ_cat"/>
</dbReference>
<organism evidence="8 9">
    <name type="scientific">Tissierella simiarum</name>
    <dbReference type="NCBI Taxonomy" id="2841534"/>
    <lineage>
        <taxon>Bacteria</taxon>
        <taxon>Bacillati</taxon>
        <taxon>Bacillota</taxon>
        <taxon>Tissierellia</taxon>
        <taxon>Tissierellales</taxon>
        <taxon>Tissierellaceae</taxon>
        <taxon>Tissierella</taxon>
    </lineage>
</organism>
<dbReference type="EMBL" id="JAHLPM010000001">
    <property type="protein sequence ID" value="MBU5436652.1"/>
    <property type="molecule type" value="Genomic_DNA"/>
</dbReference>
<dbReference type="Pfam" id="PF05681">
    <property type="entry name" value="Fumerase"/>
    <property type="match status" value="1"/>
</dbReference>
<keyword evidence="3" id="KW-0479">Metal-binding</keyword>
<dbReference type="PANTHER" id="PTHR43351">
    <property type="entry name" value="L(+)-TARTRATE DEHYDRATASE SUBUNIT BETA"/>
    <property type="match status" value="1"/>
</dbReference>
<accession>A0ABS6E181</accession>
<evidence type="ECO:0000256" key="3">
    <source>
        <dbReference type="ARBA" id="ARBA00022723"/>
    </source>
</evidence>
<sequence>MERDELISKKVSDTLIRAASNFREDQKKVYEKAIKEETNPSTKWVLESLLENSEVAQKNSSPLCDDTGIPHLFLEVGKNKKVSGEFLESIQQGIAEGLQKLPGRPMAIKGNDIERLEQSGGLDVDPGAVSPAPIIIKPVEENVIRLYILMQGGGPEIRGKTYRVFHQHKLEVIIDEIVKWTIDEVSKLGCTPCIPAIGIGRTHFEATSLMIEAMIRGNFNKQSDIEKEITNNINMSNIGPLGLKGNNTALATFVNVGPQRASGVRIVSLRLCCCVEPRVASVLL</sequence>
<keyword evidence="2" id="KW-0004">4Fe-4S</keyword>
<reference evidence="8 9" key="1">
    <citation type="submission" date="2021-06" db="EMBL/GenBank/DDBJ databases">
        <authorList>
            <person name="Sun Q."/>
            <person name="Li D."/>
        </authorList>
    </citation>
    <scope>NUCLEOTIDE SEQUENCE [LARGE SCALE GENOMIC DNA]</scope>
    <source>
        <strain evidence="8 9">MSJ-40</strain>
    </source>
</reference>
<keyword evidence="5" id="KW-0411">Iron-sulfur</keyword>
<keyword evidence="4" id="KW-0408">Iron</keyword>
<dbReference type="RefSeq" id="WP_216516014.1">
    <property type="nucleotide sequence ID" value="NZ_JAHLPM010000001.1"/>
</dbReference>
<dbReference type="PANTHER" id="PTHR43351:SF2">
    <property type="entry name" value="L(+)-TARTRATE DEHYDRATASE SUBUNIT BETA-RELATED"/>
    <property type="match status" value="1"/>
</dbReference>
<proteinExistence type="inferred from homology"/>
<name>A0ABS6E181_9FIRM</name>
<evidence type="ECO:0000259" key="7">
    <source>
        <dbReference type="Pfam" id="PF05681"/>
    </source>
</evidence>